<dbReference type="SUPFAM" id="SSF52499">
    <property type="entry name" value="Isochorismatase-like hydrolases"/>
    <property type="match status" value="1"/>
</dbReference>
<sequence>MDRSTALLIVDMQQEMANVAATGRPQANPGAEETVARIAAAFRAAGLPVVHVLHDDPRPESRFRRDLPSGRPLLCAAPQDGEAVFWKSGSSGFCGTGLDSHLRDAGVSRLVIVGGVAAFCVNSTARSAANLGFDVVVAEDALIAFDLPARNGGMLDAEVVLEVTLSALHAGFGKVVRAEDVLAQLPAGAET</sequence>
<dbReference type="InterPro" id="IPR036380">
    <property type="entry name" value="Isochorismatase-like_sf"/>
</dbReference>
<dbReference type="Pfam" id="PF00857">
    <property type="entry name" value="Isochorismatase"/>
    <property type="match status" value="1"/>
</dbReference>
<name>A0ABS7NCW0_9RHOB</name>
<comment type="caution">
    <text evidence="3">The sequence shown here is derived from an EMBL/GenBank/DDBJ whole genome shotgun (WGS) entry which is preliminary data.</text>
</comment>
<dbReference type="EMBL" id="JAHVJA010000002">
    <property type="protein sequence ID" value="MBY6139013.1"/>
    <property type="molecule type" value="Genomic_DNA"/>
</dbReference>
<evidence type="ECO:0000313" key="4">
    <source>
        <dbReference type="Proteomes" id="UP000766629"/>
    </source>
</evidence>
<protein>
    <submittedName>
        <fullName evidence="3">Isochorismatase family protein</fullName>
    </submittedName>
</protein>
<accession>A0ABS7NCW0</accession>
<reference evidence="3 4" key="1">
    <citation type="submission" date="2021-06" db="EMBL/GenBank/DDBJ databases">
        <title>50 bacteria genomes isolated from Dapeng, Shenzhen, China.</title>
        <authorList>
            <person name="Zheng W."/>
            <person name="Yu S."/>
            <person name="Huang Y."/>
        </authorList>
    </citation>
    <scope>NUCLEOTIDE SEQUENCE [LARGE SCALE GENOMIC DNA]</scope>
    <source>
        <strain evidence="3 4">DP1N14-2</strain>
    </source>
</reference>
<keyword evidence="1" id="KW-0378">Hydrolase</keyword>
<gene>
    <name evidence="3" type="ORF">KUV26_06140</name>
</gene>
<dbReference type="RefSeq" id="WP_222507709.1">
    <property type="nucleotide sequence ID" value="NZ_JAHVJA010000002.1"/>
</dbReference>
<dbReference type="PANTHER" id="PTHR43540:SF1">
    <property type="entry name" value="ISOCHORISMATASE HYDROLASE"/>
    <property type="match status" value="1"/>
</dbReference>
<organism evidence="3 4">
    <name type="scientific">Leisingera daeponensis</name>
    <dbReference type="NCBI Taxonomy" id="405746"/>
    <lineage>
        <taxon>Bacteria</taxon>
        <taxon>Pseudomonadati</taxon>
        <taxon>Pseudomonadota</taxon>
        <taxon>Alphaproteobacteria</taxon>
        <taxon>Rhodobacterales</taxon>
        <taxon>Roseobacteraceae</taxon>
        <taxon>Leisingera</taxon>
    </lineage>
</organism>
<dbReference type="InterPro" id="IPR000868">
    <property type="entry name" value="Isochorismatase-like_dom"/>
</dbReference>
<dbReference type="Proteomes" id="UP000766629">
    <property type="component" value="Unassembled WGS sequence"/>
</dbReference>
<dbReference type="PANTHER" id="PTHR43540">
    <property type="entry name" value="PEROXYUREIDOACRYLATE/UREIDOACRYLATE AMIDOHYDROLASE-RELATED"/>
    <property type="match status" value="1"/>
</dbReference>
<dbReference type="Gene3D" id="3.40.50.850">
    <property type="entry name" value="Isochorismatase-like"/>
    <property type="match status" value="1"/>
</dbReference>
<dbReference type="InterPro" id="IPR050272">
    <property type="entry name" value="Isochorismatase-like_hydrls"/>
</dbReference>
<feature type="domain" description="Isochorismatase-like" evidence="2">
    <location>
        <begin position="5"/>
        <end position="152"/>
    </location>
</feature>
<proteinExistence type="predicted"/>
<evidence type="ECO:0000313" key="3">
    <source>
        <dbReference type="EMBL" id="MBY6139013.1"/>
    </source>
</evidence>
<evidence type="ECO:0000256" key="1">
    <source>
        <dbReference type="ARBA" id="ARBA00022801"/>
    </source>
</evidence>
<evidence type="ECO:0000259" key="2">
    <source>
        <dbReference type="Pfam" id="PF00857"/>
    </source>
</evidence>
<keyword evidence="4" id="KW-1185">Reference proteome</keyword>